<dbReference type="GO" id="GO:0006355">
    <property type="term" value="P:regulation of DNA-templated transcription"/>
    <property type="evidence" value="ECO:0007669"/>
    <property type="project" value="UniProtKB-ARBA"/>
</dbReference>
<name>A0A839AFL0_9HYPH</name>
<proteinExistence type="predicted"/>
<dbReference type="InterPro" id="IPR005149">
    <property type="entry name" value="Tscrpt_reg_PadR_N"/>
</dbReference>
<evidence type="ECO:0000313" key="2">
    <source>
        <dbReference type="EMBL" id="MBA5777876.1"/>
    </source>
</evidence>
<evidence type="ECO:0000313" key="3">
    <source>
        <dbReference type="Proteomes" id="UP000541109"/>
    </source>
</evidence>
<feature type="domain" description="Transcription regulator PadR N-terminal" evidence="1">
    <location>
        <begin position="40"/>
        <end position="77"/>
    </location>
</feature>
<dbReference type="PANTHER" id="PTHR38600">
    <property type="entry name" value="TRANSCRIPTIONAL REGULATORY PROTEIN"/>
    <property type="match status" value="1"/>
</dbReference>
<dbReference type="AlphaFoldDB" id="A0A839AFL0"/>
<sequence>MTIDSDRTSGLILQALKARGAQTASVLAERLGVTAVAIRQHLDRLNGEGLVAHDDRRESVGRPKRYWRLTDKGHARFPDNHEGLTLEIIDAVRNVFGDAGLDRLIGEREARMRASYGAALSSGGSLADRLGRLAARRSAEGYMAEVERLADGSFRLTENHCPICAAARACQGFCRSELALFRALLGPEVSIEREEHILAGARRCAYRIAASEAN</sequence>
<organism evidence="2 3">
    <name type="scientific">Stappia albiluteola</name>
    <dbReference type="NCBI Taxonomy" id="2758565"/>
    <lineage>
        <taxon>Bacteria</taxon>
        <taxon>Pseudomonadati</taxon>
        <taxon>Pseudomonadota</taxon>
        <taxon>Alphaproteobacteria</taxon>
        <taxon>Hyphomicrobiales</taxon>
        <taxon>Stappiaceae</taxon>
        <taxon>Stappia</taxon>
    </lineage>
</organism>
<keyword evidence="3" id="KW-1185">Reference proteome</keyword>
<dbReference type="Proteomes" id="UP000541109">
    <property type="component" value="Unassembled WGS sequence"/>
</dbReference>
<dbReference type="InterPro" id="IPR011991">
    <property type="entry name" value="ArsR-like_HTH"/>
</dbReference>
<dbReference type="Pfam" id="PF03551">
    <property type="entry name" value="PadR"/>
    <property type="match status" value="1"/>
</dbReference>
<dbReference type="InterPro" id="IPR036388">
    <property type="entry name" value="WH-like_DNA-bd_sf"/>
</dbReference>
<evidence type="ECO:0000259" key="1">
    <source>
        <dbReference type="Pfam" id="PF03551"/>
    </source>
</evidence>
<dbReference type="CDD" id="cd00090">
    <property type="entry name" value="HTH_ARSR"/>
    <property type="match status" value="1"/>
</dbReference>
<dbReference type="EMBL" id="JACFXV010000053">
    <property type="protein sequence ID" value="MBA5777876.1"/>
    <property type="molecule type" value="Genomic_DNA"/>
</dbReference>
<dbReference type="SUPFAM" id="SSF46785">
    <property type="entry name" value="Winged helix' DNA-binding domain"/>
    <property type="match status" value="1"/>
</dbReference>
<dbReference type="PANTHER" id="PTHR38600:SF2">
    <property type="entry name" value="SLL0088 PROTEIN"/>
    <property type="match status" value="1"/>
</dbReference>
<accession>A0A839AFL0</accession>
<comment type="caution">
    <text evidence="2">The sequence shown here is derived from an EMBL/GenBank/DDBJ whole genome shotgun (WGS) entry which is preliminary data.</text>
</comment>
<dbReference type="InterPro" id="IPR036390">
    <property type="entry name" value="WH_DNA-bd_sf"/>
</dbReference>
<dbReference type="Gene3D" id="1.10.10.10">
    <property type="entry name" value="Winged helix-like DNA-binding domain superfamily/Winged helix DNA-binding domain"/>
    <property type="match status" value="1"/>
</dbReference>
<reference evidence="2 3" key="1">
    <citation type="submission" date="2020-07" db="EMBL/GenBank/DDBJ databases">
        <title>Stappia sp., F7233, whole genome shotgun sequencing project.</title>
        <authorList>
            <person name="Jiang S."/>
            <person name="Liu Z.W."/>
            <person name="Du Z.J."/>
        </authorList>
    </citation>
    <scope>NUCLEOTIDE SEQUENCE [LARGE SCALE GENOMIC DNA]</scope>
    <source>
        <strain evidence="2 3">F7233</strain>
    </source>
</reference>
<protein>
    <submittedName>
        <fullName evidence="2">Transcriptional regulator</fullName>
    </submittedName>
</protein>
<gene>
    <name evidence="2" type="ORF">H2509_12160</name>
</gene>